<protein>
    <submittedName>
        <fullName evidence="1">Uncharacterized protein</fullName>
    </submittedName>
</protein>
<evidence type="ECO:0000313" key="2">
    <source>
        <dbReference type="Proteomes" id="UP000004423"/>
    </source>
</evidence>
<proteinExistence type="predicted"/>
<organism evidence="1 2">
    <name type="scientific">Streptococcus canis FSL Z3-227</name>
    <dbReference type="NCBI Taxonomy" id="482234"/>
    <lineage>
        <taxon>Bacteria</taxon>
        <taxon>Bacillati</taxon>
        <taxon>Bacillota</taxon>
        <taxon>Bacilli</taxon>
        <taxon>Lactobacillales</taxon>
        <taxon>Streptococcaceae</taxon>
        <taxon>Streptococcus</taxon>
    </lineage>
</organism>
<name>A0AAV3FPG9_STRCB</name>
<dbReference type="AlphaFoldDB" id="A0AAV3FPG9"/>
<dbReference type="EMBL" id="AIDX01000001">
    <property type="protein sequence ID" value="EIQ80875.1"/>
    <property type="molecule type" value="Genomic_DNA"/>
</dbReference>
<dbReference type="Proteomes" id="UP000004423">
    <property type="component" value="Unassembled WGS sequence"/>
</dbReference>
<comment type="caution">
    <text evidence="1">The sequence shown here is derived from an EMBL/GenBank/DDBJ whole genome shotgun (WGS) entry which is preliminary data.</text>
</comment>
<reference evidence="1 2" key="1">
    <citation type="journal article" date="2012" name="PLoS ONE">
        <title>Gene Repertoire Evolution of Streptococcus pyogenes Inferred from Phylogenomic Analysis with Streptococcus canis and Streptococcus dysgalactiae.</title>
        <authorList>
            <person name="Lefebure T."/>
            <person name="Richards V.P."/>
            <person name="Lang P."/>
            <person name="Pavinski-Bitar P."/>
            <person name="Stanhope M.J."/>
        </authorList>
    </citation>
    <scope>NUCLEOTIDE SEQUENCE [LARGE SCALE GENOMIC DNA]</scope>
    <source>
        <strain evidence="1 2">FSL Z3-227</strain>
    </source>
</reference>
<evidence type="ECO:0000313" key="1">
    <source>
        <dbReference type="EMBL" id="EIQ80875.1"/>
    </source>
</evidence>
<gene>
    <name evidence="1" type="ORF">SCAZ3_00505</name>
</gene>
<accession>A0AAV3FPG9</accession>
<sequence length="53" mass="6047">MQLVFGKIIKIIEKDCQDKFDNILMTLIFRLSNARETVDIVTGVNRPPSTARP</sequence>